<protein>
    <recommendedName>
        <fullName evidence="8">JAB domain-containing protein</fullName>
    </recommendedName>
</protein>
<evidence type="ECO:0000256" key="4">
    <source>
        <dbReference type="ARBA" id="ARBA00022833"/>
    </source>
</evidence>
<reference evidence="6 7" key="1">
    <citation type="submission" date="2018-05" db="EMBL/GenBank/DDBJ databases">
        <title>Complete Genome Sequences of Extremely Thermoacidophilic, Metal-Mobilizing Type-Strain Members of the Archaeal Family Sulfolobaceae: Acidianus brierleyi DSM-1651T, Acidianus sulfidivorans DSM-18786T, Metallosphaera hakonensis DSM-7519T, and Metallosphaera prunae DSM-10039T.</title>
        <authorList>
            <person name="Counts J.A."/>
            <person name="Kelly R.M."/>
        </authorList>
    </citation>
    <scope>NUCLEOTIDE SEQUENCE [LARGE SCALE GENOMIC DNA]</scope>
    <source>
        <strain evidence="6 7">DSM 1651</strain>
    </source>
</reference>
<dbReference type="GO" id="GO:0006508">
    <property type="term" value="P:proteolysis"/>
    <property type="evidence" value="ECO:0007669"/>
    <property type="project" value="UniProtKB-KW"/>
</dbReference>
<keyword evidence="2" id="KW-0479">Metal-binding</keyword>
<dbReference type="KEGG" id="abri:DFR85_08660"/>
<dbReference type="GO" id="GO:0008270">
    <property type="term" value="F:zinc ion binding"/>
    <property type="evidence" value="ECO:0007669"/>
    <property type="project" value="TreeGrafter"/>
</dbReference>
<organism evidence="6 7">
    <name type="scientific">Acidianus brierleyi</name>
    <dbReference type="NCBI Taxonomy" id="41673"/>
    <lineage>
        <taxon>Archaea</taxon>
        <taxon>Thermoproteota</taxon>
        <taxon>Thermoprotei</taxon>
        <taxon>Sulfolobales</taxon>
        <taxon>Sulfolobaceae</taxon>
        <taxon>Acidianus</taxon>
    </lineage>
</organism>
<proteinExistence type="predicted"/>
<evidence type="ECO:0000256" key="2">
    <source>
        <dbReference type="ARBA" id="ARBA00022723"/>
    </source>
</evidence>
<evidence type="ECO:0008006" key="8">
    <source>
        <dbReference type="Google" id="ProtNLM"/>
    </source>
</evidence>
<dbReference type="GO" id="GO:0008235">
    <property type="term" value="F:metalloexopeptidase activity"/>
    <property type="evidence" value="ECO:0007669"/>
    <property type="project" value="TreeGrafter"/>
</dbReference>
<sequence length="110" mass="13324">MKERCGIIVDNEFIEIRNISENNYEFIMDPKQLYNYLKHYNLNAIVHTHRGMCEPSDFDIYNMKFWNIPWIIVSKKCIKAYKYSYLGIIEINIESLISKKLYNLIMQLLY</sequence>
<evidence type="ECO:0000256" key="1">
    <source>
        <dbReference type="ARBA" id="ARBA00022670"/>
    </source>
</evidence>
<dbReference type="PANTHER" id="PTHR34858">
    <property type="entry name" value="CYSO-CYSTEINE PEPTIDASE"/>
    <property type="match status" value="1"/>
</dbReference>
<dbReference type="EMBL" id="CP029289">
    <property type="protein sequence ID" value="AWR94655.1"/>
    <property type="molecule type" value="Genomic_DNA"/>
</dbReference>
<keyword evidence="3" id="KW-0378">Hydrolase</keyword>
<dbReference type="Gene3D" id="3.40.140.10">
    <property type="entry name" value="Cytidine Deaminase, domain 2"/>
    <property type="match status" value="1"/>
</dbReference>
<keyword evidence="5" id="KW-0482">Metalloprotease</keyword>
<accession>A0A2U9IFA7</accession>
<dbReference type="Proteomes" id="UP000248044">
    <property type="component" value="Chromosome"/>
</dbReference>
<dbReference type="SUPFAM" id="SSF102712">
    <property type="entry name" value="JAB1/MPN domain"/>
    <property type="match status" value="1"/>
</dbReference>
<name>A0A2U9IFA7_9CREN</name>
<keyword evidence="4" id="KW-0862">Zinc</keyword>
<dbReference type="InterPro" id="IPR051929">
    <property type="entry name" value="VirAsm_ModProt"/>
</dbReference>
<evidence type="ECO:0000256" key="5">
    <source>
        <dbReference type="ARBA" id="ARBA00023049"/>
    </source>
</evidence>
<dbReference type="PANTHER" id="PTHR34858:SF1">
    <property type="entry name" value="CYSO-CYSTEINE PEPTIDASE"/>
    <property type="match status" value="1"/>
</dbReference>
<evidence type="ECO:0000313" key="6">
    <source>
        <dbReference type="EMBL" id="AWR94655.1"/>
    </source>
</evidence>
<keyword evidence="7" id="KW-1185">Reference proteome</keyword>
<keyword evidence="1" id="KW-0645">Protease</keyword>
<evidence type="ECO:0000256" key="3">
    <source>
        <dbReference type="ARBA" id="ARBA00022801"/>
    </source>
</evidence>
<gene>
    <name evidence="6" type="ORF">DFR85_08660</name>
</gene>
<dbReference type="AlphaFoldDB" id="A0A2U9IFA7"/>
<evidence type="ECO:0000313" key="7">
    <source>
        <dbReference type="Proteomes" id="UP000248044"/>
    </source>
</evidence>